<dbReference type="InterPro" id="IPR001638">
    <property type="entry name" value="Solute-binding_3/MltF_N"/>
</dbReference>
<comment type="caution">
    <text evidence="3">The sequence shown here is derived from an EMBL/GenBank/DDBJ whole genome shotgun (WGS) entry which is preliminary data.</text>
</comment>
<evidence type="ECO:0000256" key="1">
    <source>
        <dbReference type="SAM" id="SignalP"/>
    </source>
</evidence>
<feature type="signal peptide" evidence="1">
    <location>
        <begin position="1"/>
        <end position="20"/>
    </location>
</feature>
<evidence type="ECO:0000259" key="2">
    <source>
        <dbReference type="Pfam" id="PF00497"/>
    </source>
</evidence>
<keyword evidence="4" id="KW-1185">Reference proteome</keyword>
<dbReference type="RefSeq" id="WP_235311932.1">
    <property type="nucleotide sequence ID" value="NZ_JAKGAS010000004.1"/>
</dbReference>
<accession>A0ABS9D642</accession>
<dbReference type="Gene3D" id="3.40.190.10">
    <property type="entry name" value="Periplasmic binding protein-like II"/>
    <property type="match status" value="2"/>
</dbReference>
<sequence length="244" mass="28316">MLNRLLICILHLFGCFSAISAEKIIIGTSVNKPPYVIQQTNSGFELELLENVFQLMGKQVEFRYMDYGNGSADRLFEKFQLDALTGVNYRMFLDTSLLSDVYVEYQNVAISLADNNFHINTVSDLARYSIVSFPLAAKALGEEFSKVVDASPLFIKMLEQKKQPEMLIRNRVEVLVMDKQIFKYYLEQTQWNNALDKVKFHQVFPTNHFRVAFKEIKYVAAFNRALQTFLSSTDYSRLKDKYNF</sequence>
<gene>
    <name evidence="3" type="ORF">L0668_09045</name>
</gene>
<reference evidence="3 4" key="1">
    <citation type="submission" date="2022-01" db="EMBL/GenBank/DDBJ databases">
        <title>Paraglaciecola sp. G1-23.</title>
        <authorList>
            <person name="Jin M.S."/>
            <person name="Han D.M."/>
            <person name="Kim H.M."/>
            <person name="Jeon C.O."/>
        </authorList>
    </citation>
    <scope>NUCLEOTIDE SEQUENCE [LARGE SCALE GENOMIC DNA]</scope>
    <source>
        <strain evidence="3 4">G1-23</strain>
    </source>
</reference>
<evidence type="ECO:0000313" key="4">
    <source>
        <dbReference type="Proteomes" id="UP001521137"/>
    </source>
</evidence>
<dbReference type="Proteomes" id="UP001521137">
    <property type="component" value="Unassembled WGS sequence"/>
</dbReference>
<organism evidence="3 4">
    <name type="scientific">Paraglaciecola algarum</name>
    <dbReference type="NCBI Taxonomy" id="3050085"/>
    <lineage>
        <taxon>Bacteria</taxon>
        <taxon>Pseudomonadati</taxon>
        <taxon>Pseudomonadota</taxon>
        <taxon>Gammaproteobacteria</taxon>
        <taxon>Alteromonadales</taxon>
        <taxon>Alteromonadaceae</taxon>
        <taxon>Paraglaciecola</taxon>
    </lineage>
</organism>
<name>A0ABS9D642_9ALTE</name>
<dbReference type="Pfam" id="PF00497">
    <property type="entry name" value="SBP_bac_3"/>
    <property type="match status" value="1"/>
</dbReference>
<keyword evidence="1" id="KW-0732">Signal</keyword>
<feature type="domain" description="Solute-binding protein family 3/N-terminal" evidence="2">
    <location>
        <begin position="24"/>
        <end position="242"/>
    </location>
</feature>
<dbReference type="SUPFAM" id="SSF53850">
    <property type="entry name" value="Periplasmic binding protein-like II"/>
    <property type="match status" value="1"/>
</dbReference>
<dbReference type="EMBL" id="JAKGAS010000004">
    <property type="protein sequence ID" value="MCF2948250.1"/>
    <property type="molecule type" value="Genomic_DNA"/>
</dbReference>
<proteinExistence type="predicted"/>
<evidence type="ECO:0000313" key="3">
    <source>
        <dbReference type="EMBL" id="MCF2948250.1"/>
    </source>
</evidence>
<protein>
    <submittedName>
        <fullName evidence="3">Transporter substrate-binding domain-containing protein</fullName>
    </submittedName>
</protein>
<feature type="chain" id="PRO_5045838253" evidence="1">
    <location>
        <begin position="21"/>
        <end position="244"/>
    </location>
</feature>